<keyword evidence="10" id="KW-0862">Zinc</keyword>
<feature type="transmembrane region" description="Helical" evidence="18">
    <location>
        <begin position="183"/>
        <end position="202"/>
    </location>
</feature>
<evidence type="ECO:0000256" key="11">
    <source>
        <dbReference type="ARBA" id="ARBA00022989"/>
    </source>
</evidence>
<reference evidence="19" key="1">
    <citation type="submission" date="2018-05" db="EMBL/GenBank/DDBJ databases">
        <authorList>
            <person name="Lanie J.A."/>
            <person name="Ng W.-L."/>
            <person name="Kazmierczak K.M."/>
            <person name="Andrzejewski T.M."/>
            <person name="Davidsen T.M."/>
            <person name="Wayne K.J."/>
            <person name="Tettelin H."/>
            <person name="Glass J.I."/>
            <person name="Rusch D."/>
            <person name="Podicherti R."/>
            <person name="Tsui H.-C.T."/>
            <person name="Winkler M.E."/>
        </authorList>
    </citation>
    <scope>NUCLEOTIDE SEQUENCE</scope>
</reference>
<protein>
    <recommendedName>
        <fullName evidence="4">Undecaprenyl-diphosphatase</fullName>
        <ecNumber evidence="3">3.6.1.27</ecNumber>
    </recommendedName>
    <alternativeName>
        <fullName evidence="16">Undecaprenyl pyrophosphate phosphatase</fullName>
    </alternativeName>
</protein>
<evidence type="ECO:0000313" key="19">
    <source>
        <dbReference type="EMBL" id="SUZ78073.1"/>
    </source>
</evidence>
<evidence type="ECO:0000256" key="10">
    <source>
        <dbReference type="ARBA" id="ARBA00022833"/>
    </source>
</evidence>
<dbReference type="GO" id="GO:0008237">
    <property type="term" value="F:metallopeptidase activity"/>
    <property type="evidence" value="ECO:0007669"/>
    <property type="project" value="UniProtKB-KW"/>
</dbReference>
<keyword evidence="13" id="KW-0482">Metalloprotease</keyword>
<evidence type="ECO:0000256" key="16">
    <source>
        <dbReference type="ARBA" id="ARBA00032707"/>
    </source>
</evidence>
<evidence type="ECO:0000256" key="6">
    <source>
        <dbReference type="ARBA" id="ARBA00022670"/>
    </source>
</evidence>
<dbReference type="Pfam" id="PF01427">
    <property type="entry name" value="Peptidase_M15"/>
    <property type="match status" value="1"/>
</dbReference>
<evidence type="ECO:0000256" key="3">
    <source>
        <dbReference type="ARBA" id="ARBA00012374"/>
    </source>
</evidence>
<keyword evidence="7 18" id="KW-0812">Transmembrane</keyword>
<dbReference type="GO" id="GO:0046872">
    <property type="term" value="F:metal ion binding"/>
    <property type="evidence" value="ECO:0007669"/>
    <property type="project" value="UniProtKB-KW"/>
</dbReference>
<dbReference type="GO" id="GO:0050380">
    <property type="term" value="F:undecaprenyl-diphosphatase activity"/>
    <property type="evidence" value="ECO:0007669"/>
    <property type="project" value="UniProtKB-EC"/>
</dbReference>
<keyword evidence="9" id="KW-0378">Hydrolase</keyword>
<keyword evidence="12" id="KW-0224">Dipeptidase</keyword>
<evidence type="ECO:0000256" key="15">
    <source>
        <dbReference type="ARBA" id="ARBA00023316"/>
    </source>
</evidence>
<evidence type="ECO:0000256" key="4">
    <source>
        <dbReference type="ARBA" id="ARBA00021581"/>
    </source>
</evidence>
<dbReference type="GO" id="GO:0005886">
    <property type="term" value="C:plasma membrane"/>
    <property type="evidence" value="ECO:0007669"/>
    <property type="project" value="UniProtKB-SubCell"/>
</dbReference>
<evidence type="ECO:0000256" key="18">
    <source>
        <dbReference type="SAM" id="Phobius"/>
    </source>
</evidence>
<dbReference type="HAMAP" id="MF_01924">
    <property type="entry name" value="A_A_dipeptidase"/>
    <property type="match status" value="1"/>
</dbReference>
<evidence type="ECO:0000256" key="8">
    <source>
        <dbReference type="ARBA" id="ARBA00022723"/>
    </source>
</evidence>
<keyword evidence="8" id="KW-0479">Metal-binding</keyword>
<dbReference type="EC" id="3.6.1.27" evidence="3"/>
<dbReference type="SUPFAM" id="SSF55166">
    <property type="entry name" value="Hedgehog/DD-peptidase"/>
    <property type="match status" value="1"/>
</dbReference>
<dbReference type="InterPro" id="IPR003824">
    <property type="entry name" value="UppP"/>
</dbReference>
<evidence type="ECO:0000256" key="13">
    <source>
        <dbReference type="ARBA" id="ARBA00023049"/>
    </source>
</evidence>
<dbReference type="InterPro" id="IPR009045">
    <property type="entry name" value="Zn_M74/Hedgehog-like"/>
</dbReference>
<feature type="transmembrane region" description="Helical" evidence="18">
    <location>
        <begin position="246"/>
        <end position="264"/>
    </location>
</feature>
<dbReference type="PANTHER" id="PTHR30622:SF2">
    <property type="entry name" value="UNDECAPRENYL-DIPHOSPHATASE"/>
    <property type="match status" value="1"/>
</dbReference>
<evidence type="ECO:0000256" key="2">
    <source>
        <dbReference type="ARBA" id="ARBA00010621"/>
    </source>
</evidence>
<keyword evidence="14 18" id="KW-0472">Membrane</keyword>
<dbReference type="EMBL" id="UINC01001339">
    <property type="protein sequence ID" value="SUZ78073.1"/>
    <property type="molecule type" value="Genomic_DNA"/>
</dbReference>
<dbReference type="Pfam" id="PF02673">
    <property type="entry name" value="BacA"/>
    <property type="match status" value="1"/>
</dbReference>
<evidence type="ECO:0000256" key="17">
    <source>
        <dbReference type="ARBA" id="ARBA00047594"/>
    </source>
</evidence>
<dbReference type="CDD" id="cd14840">
    <property type="entry name" value="D-Ala-D-Ala_dipeptidase_Aad"/>
    <property type="match status" value="1"/>
</dbReference>
<organism evidence="19">
    <name type="scientific">marine metagenome</name>
    <dbReference type="NCBI Taxonomy" id="408172"/>
    <lineage>
        <taxon>unclassified sequences</taxon>
        <taxon>metagenomes</taxon>
        <taxon>ecological metagenomes</taxon>
    </lineage>
</organism>
<evidence type="ECO:0000256" key="12">
    <source>
        <dbReference type="ARBA" id="ARBA00022997"/>
    </source>
</evidence>
<evidence type="ECO:0000256" key="14">
    <source>
        <dbReference type="ARBA" id="ARBA00023136"/>
    </source>
</evidence>
<evidence type="ECO:0000256" key="7">
    <source>
        <dbReference type="ARBA" id="ARBA00022692"/>
    </source>
</evidence>
<dbReference type="PANTHER" id="PTHR30622">
    <property type="entry name" value="UNDECAPRENYL-DIPHOSPHATASE"/>
    <property type="match status" value="1"/>
</dbReference>
<feature type="transmembrane region" description="Helical" evidence="18">
    <location>
        <begin position="112"/>
        <end position="131"/>
    </location>
</feature>
<comment type="subcellular location">
    <subcellularLocation>
        <location evidence="1">Cell membrane</location>
        <topology evidence="1">Multi-pass membrane protein</topology>
    </subcellularLocation>
</comment>
<dbReference type="Gene3D" id="3.30.1380.10">
    <property type="match status" value="1"/>
</dbReference>
<sequence length="491" mass="56445">MNWFEALLLGILQGLTEFLPISSSGHLELGSYFLKTDNTDNLLFTIIVHFATAISILYVFRNDIKKLIHSISKFEKNSETIFISKILISSIPVGIVGIFFEEKVESLFNGDIILVGSMLLITALLLTFTYFQKNNTKNEISYYDALIIGIAQAFAIIPGISRSGATISTALFLKINKKEATRFSFLMVLIPIFGIVFLKIYKGAMNLQFVETEIGIQPLIIGFISALFSGIIACKWMIKIVRESNLFYFACYCIVIGLFSIISGCKDQNNEKIFTIEPQYPVKKLREIALNSYPPIEENKLDKSSELYEIIKLDPSVKLDIRYASTRNFMKTPFYKEPKAFLLKEASQMLIKAHNELEKYGYGIVVYDAYRPWYVTKMFWDATPDSLKDFVADPKEGSVHNRGCAVDIGLFHLKNGKIVKMISGYDEFTEKAYPFYEGGTKKEREIRDLLINTMKKYNFEVYQYEWWHFNYNDCNSKILNYSFEELDSLLF</sequence>
<dbReference type="GO" id="GO:0071555">
    <property type="term" value="P:cell wall organization"/>
    <property type="evidence" value="ECO:0007669"/>
    <property type="project" value="UniProtKB-KW"/>
</dbReference>
<comment type="catalytic activity">
    <reaction evidence="17">
        <text>di-trans,octa-cis-undecaprenyl diphosphate + H2O = di-trans,octa-cis-undecaprenyl phosphate + phosphate + H(+)</text>
        <dbReference type="Rhea" id="RHEA:28094"/>
        <dbReference type="ChEBI" id="CHEBI:15377"/>
        <dbReference type="ChEBI" id="CHEBI:15378"/>
        <dbReference type="ChEBI" id="CHEBI:43474"/>
        <dbReference type="ChEBI" id="CHEBI:58405"/>
        <dbReference type="ChEBI" id="CHEBI:60392"/>
        <dbReference type="EC" id="3.6.1.27"/>
    </reaction>
</comment>
<feature type="transmembrane region" description="Helical" evidence="18">
    <location>
        <begin position="42"/>
        <end position="60"/>
    </location>
</feature>
<keyword evidence="15" id="KW-0961">Cell wall biogenesis/degradation</keyword>
<dbReference type="InterPro" id="IPR000755">
    <property type="entry name" value="A_A_dipeptidase"/>
</dbReference>
<evidence type="ECO:0000256" key="5">
    <source>
        <dbReference type="ARBA" id="ARBA00022475"/>
    </source>
</evidence>
<feature type="transmembrane region" description="Helical" evidence="18">
    <location>
        <begin position="81"/>
        <end position="100"/>
    </location>
</feature>
<gene>
    <name evidence="19" type="ORF">METZ01_LOCUS30927</name>
</gene>
<feature type="transmembrane region" description="Helical" evidence="18">
    <location>
        <begin position="214"/>
        <end position="234"/>
    </location>
</feature>
<dbReference type="GO" id="GO:0016805">
    <property type="term" value="F:dipeptidase activity"/>
    <property type="evidence" value="ECO:0007669"/>
    <property type="project" value="UniProtKB-KW"/>
</dbReference>
<comment type="similarity">
    <text evidence="2">Belongs to the UppP family.</text>
</comment>
<dbReference type="AlphaFoldDB" id="A0A381QKE3"/>
<name>A0A381QKE3_9ZZZZ</name>
<proteinExistence type="inferred from homology"/>
<keyword evidence="11 18" id="KW-1133">Transmembrane helix</keyword>
<keyword evidence="5" id="KW-1003">Cell membrane</keyword>
<dbReference type="GO" id="GO:0006508">
    <property type="term" value="P:proteolysis"/>
    <property type="evidence" value="ECO:0007669"/>
    <property type="project" value="UniProtKB-KW"/>
</dbReference>
<accession>A0A381QKE3</accession>
<evidence type="ECO:0000256" key="1">
    <source>
        <dbReference type="ARBA" id="ARBA00004651"/>
    </source>
</evidence>
<evidence type="ECO:0000256" key="9">
    <source>
        <dbReference type="ARBA" id="ARBA00022801"/>
    </source>
</evidence>
<keyword evidence="6" id="KW-0645">Protease</keyword>
<dbReference type="HAMAP" id="MF_01006">
    <property type="entry name" value="Undec_diphosphatase"/>
    <property type="match status" value="1"/>
</dbReference>